<feature type="compositionally biased region" description="Low complexity" evidence="1">
    <location>
        <begin position="491"/>
        <end position="523"/>
    </location>
</feature>
<dbReference type="Pfam" id="PF13191">
    <property type="entry name" value="AAA_16"/>
    <property type="match status" value="1"/>
</dbReference>
<dbReference type="Proteomes" id="UP000053923">
    <property type="component" value="Unassembled WGS sequence"/>
</dbReference>
<sequence length="896" mass="92787">MEDSGVQVRVSGDVRGQVVVGDHNIVVSAERSVVTIVNPGQRPACTRRTEVELLPRRMRRAVGREEELAAITDALGADGPVQVHGQSGMGKSTLLRMAAHALSGRWDGVVFLDAAGRDVGDVLQDAFEACYDAPGYRPSPTELRRLMADVRVCLLLDDLTCDSHLLNTVLDTVREGRVLYSATERSLWGEGRTLALRGLRQDAALALLAQQFGRPLQPGEQPVAEALLRAAEGSPSQLLRAVAENRLRTPAELADLLPNLLTGLAGADREVVMLLGVAGAGGVSTGLLTELVPGAAVVGEVCERLVATGLAVPTMSGYRIATGAAEALPLQLRPDRSELAGLCVRLRSWVDVGGRPPAEVAGDGALISGVIEAAAGAGAAAEGARLARAAAPALACSLRLGVWGRILEHGRAAAERAREDGILAYLTHEDGIRHLVTGKRLAAAAAFATAAGIWQRLGDSDHAGAAEDAGELCGPDATSPSQPGTQDGAGSTDPSTSTEPSEVSSAGQDGASSAAQDAGTASGPGPDAIPDPSGGLASAPPVDPGTVAVGAKGMGLTAKLIIGGSLAAVTATGVVLGQQATAPDTVPTSVTVSTSVAEVTMPGEPKDDCLIKAGGTDCTTVVTSKKGTKGPVQVKPAVPLPDGVEILYWGCEEGAEAKSCTVQADKPTTVCISTTSPADKAARQDCAEATGSPRPVVRTEEFTVVPVNASGELLPSYTVRADSNDSPDLGDCKTSPTATDTDIVWCEDFIDPSVVCWVKSDRVTMLCGISPWAKTFRRRTWDEGVPATNPVADPQPWGMELADGTRCAFRHYARFSLPNNLVIAYDCDPSVTGGAGTARDEIYVVEGSHTPLLDKSTPRWTVQVVDTAEAEAAVKQGDNVAPTRREVTKVYFAGRS</sequence>
<dbReference type="InterPro" id="IPR041664">
    <property type="entry name" value="AAA_16"/>
</dbReference>
<gene>
    <name evidence="3" type="ORF">ADL12_02410</name>
</gene>
<name>A0A0X3VNU5_9ACTN</name>
<dbReference type="InterPro" id="IPR027417">
    <property type="entry name" value="P-loop_NTPase"/>
</dbReference>
<evidence type="ECO:0000259" key="2">
    <source>
        <dbReference type="Pfam" id="PF13191"/>
    </source>
</evidence>
<keyword evidence="4" id="KW-1185">Reference proteome</keyword>
<accession>A0A0X3VNU5</accession>
<evidence type="ECO:0000313" key="4">
    <source>
        <dbReference type="Proteomes" id="UP000053923"/>
    </source>
</evidence>
<feature type="domain" description="Orc1-like AAA ATPase" evidence="2">
    <location>
        <begin position="62"/>
        <end position="119"/>
    </location>
</feature>
<dbReference type="EMBL" id="LLZG01000005">
    <property type="protein sequence ID" value="KUL46338.1"/>
    <property type="molecule type" value="Genomic_DNA"/>
</dbReference>
<organism evidence="3 4">
    <name type="scientific">Streptomyces regalis</name>
    <dbReference type="NCBI Taxonomy" id="68262"/>
    <lineage>
        <taxon>Bacteria</taxon>
        <taxon>Bacillati</taxon>
        <taxon>Actinomycetota</taxon>
        <taxon>Actinomycetes</taxon>
        <taxon>Kitasatosporales</taxon>
        <taxon>Streptomycetaceae</taxon>
        <taxon>Streptomyces</taxon>
    </lineage>
</organism>
<reference evidence="4" key="1">
    <citation type="submission" date="2015-10" db="EMBL/GenBank/DDBJ databases">
        <authorList>
            <person name="Ju K.-S."/>
            <person name="Doroghazi J.R."/>
            <person name="Metcalf W.W."/>
        </authorList>
    </citation>
    <scope>NUCLEOTIDE SEQUENCE [LARGE SCALE GENOMIC DNA]</scope>
    <source>
        <strain evidence="4">NRRL 3151</strain>
    </source>
</reference>
<comment type="caution">
    <text evidence="3">The sequence shown here is derived from an EMBL/GenBank/DDBJ whole genome shotgun (WGS) entry which is preliminary data.</text>
</comment>
<proteinExistence type="predicted"/>
<dbReference type="OrthoDB" id="4506813at2"/>
<evidence type="ECO:0000256" key="1">
    <source>
        <dbReference type="SAM" id="MobiDB-lite"/>
    </source>
</evidence>
<dbReference type="Gene3D" id="3.40.50.300">
    <property type="entry name" value="P-loop containing nucleotide triphosphate hydrolases"/>
    <property type="match status" value="1"/>
</dbReference>
<dbReference type="SUPFAM" id="SSF52540">
    <property type="entry name" value="P-loop containing nucleoside triphosphate hydrolases"/>
    <property type="match status" value="1"/>
</dbReference>
<feature type="region of interest" description="Disordered" evidence="1">
    <location>
        <begin position="464"/>
        <end position="541"/>
    </location>
</feature>
<dbReference type="AlphaFoldDB" id="A0A0X3VNU5"/>
<feature type="compositionally biased region" description="Polar residues" evidence="1">
    <location>
        <begin position="478"/>
        <end position="489"/>
    </location>
</feature>
<evidence type="ECO:0000313" key="3">
    <source>
        <dbReference type="EMBL" id="KUL46338.1"/>
    </source>
</evidence>
<protein>
    <recommendedName>
        <fullName evidence="2">Orc1-like AAA ATPase domain-containing protein</fullName>
    </recommendedName>
</protein>
<dbReference type="RefSeq" id="WP_062697925.1">
    <property type="nucleotide sequence ID" value="NZ_LLZG01000005.1"/>
</dbReference>